<dbReference type="InterPro" id="IPR009003">
    <property type="entry name" value="Peptidase_S1_PA"/>
</dbReference>
<keyword evidence="3" id="KW-1185">Reference proteome</keyword>
<organism evidence="2 3">
    <name type="scientific">Nocardioides aestuarii</name>
    <dbReference type="NCBI Taxonomy" id="252231"/>
    <lineage>
        <taxon>Bacteria</taxon>
        <taxon>Bacillati</taxon>
        <taxon>Actinomycetota</taxon>
        <taxon>Actinomycetes</taxon>
        <taxon>Propionibacteriales</taxon>
        <taxon>Nocardioidaceae</taxon>
        <taxon>Nocardioides</taxon>
    </lineage>
</organism>
<comment type="caution">
    <text evidence="2">The sequence shown here is derived from an EMBL/GenBank/DDBJ whole genome shotgun (WGS) entry which is preliminary data.</text>
</comment>
<protein>
    <recommendedName>
        <fullName evidence="4">Serine protease</fullName>
    </recommendedName>
</protein>
<keyword evidence="1" id="KW-0732">Signal</keyword>
<evidence type="ECO:0000313" key="2">
    <source>
        <dbReference type="EMBL" id="MFD1948240.1"/>
    </source>
</evidence>
<dbReference type="SUPFAM" id="SSF50494">
    <property type="entry name" value="Trypsin-like serine proteases"/>
    <property type="match status" value="1"/>
</dbReference>
<feature type="chain" id="PRO_5046165563" description="Serine protease" evidence="1">
    <location>
        <begin position="35"/>
        <end position="290"/>
    </location>
</feature>
<evidence type="ECO:0000313" key="3">
    <source>
        <dbReference type="Proteomes" id="UP001597351"/>
    </source>
</evidence>
<name>A0ABW4TNL3_9ACTN</name>
<sequence length="290" mass="28931">MSLTRTSRRLAGSVAAAAGAAAVAALTITAPATAAPTWAPADTADITPGVQMYTDGAQCTANFVFADGAGNTYVGYAAHCAGLGEATDTNGCDAGSLPLGTRVTFARGGSLVSEGTTVGHGTLAYSSWLTMQDRGETDENTCAYNDLALVKVDAADVAKVNPSIPFWGGPVAVNTDGTAAGDRVYSFGNSSLRAGIEQLSPKTGLSLGTEGDGWSHPVYTVSPGVPGDSGSAFLDAEGNALGTLSTLALAPLAGSNGVGDLNSELTYAQQHGGIAGLQLVPGTEPFSPVL</sequence>
<evidence type="ECO:0008006" key="4">
    <source>
        <dbReference type="Google" id="ProtNLM"/>
    </source>
</evidence>
<feature type="signal peptide" evidence="1">
    <location>
        <begin position="1"/>
        <end position="34"/>
    </location>
</feature>
<accession>A0ABW4TNL3</accession>
<gene>
    <name evidence="2" type="ORF">ACFSDE_15665</name>
</gene>
<dbReference type="EMBL" id="JBHUGD010000003">
    <property type="protein sequence ID" value="MFD1948240.1"/>
    <property type="molecule type" value="Genomic_DNA"/>
</dbReference>
<dbReference type="PROSITE" id="PS51318">
    <property type="entry name" value="TAT"/>
    <property type="match status" value="1"/>
</dbReference>
<evidence type="ECO:0000256" key="1">
    <source>
        <dbReference type="SAM" id="SignalP"/>
    </source>
</evidence>
<reference evidence="3" key="1">
    <citation type="journal article" date="2019" name="Int. J. Syst. Evol. Microbiol.">
        <title>The Global Catalogue of Microorganisms (GCM) 10K type strain sequencing project: providing services to taxonomists for standard genome sequencing and annotation.</title>
        <authorList>
            <consortium name="The Broad Institute Genomics Platform"/>
            <consortium name="The Broad Institute Genome Sequencing Center for Infectious Disease"/>
            <person name="Wu L."/>
            <person name="Ma J."/>
        </authorList>
    </citation>
    <scope>NUCLEOTIDE SEQUENCE [LARGE SCALE GENOMIC DNA]</scope>
    <source>
        <strain evidence="3">CGMCC 1.12477</strain>
    </source>
</reference>
<dbReference type="InterPro" id="IPR006311">
    <property type="entry name" value="TAT_signal"/>
</dbReference>
<dbReference type="Proteomes" id="UP001597351">
    <property type="component" value="Unassembled WGS sequence"/>
</dbReference>
<proteinExistence type="predicted"/>
<dbReference type="RefSeq" id="WP_343920099.1">
    <property type="nucleotide sequence ID" value="NZ_BAAAJT010000002.1"/>
</dbReference>